<reference evidence="3" key="1">
    <citation type="submission" date="2019-06" db="EMBL/GenBank/DDBJ databases">
        <title>Alistipes onderdonkii subsp. vulgaris subsp. nov., Alistipes dispar sp. nov. and Alistipes communis sp. nov., isolated from human faeces, and creation of Alistipes onderdonkii subsp. onderdonkii subsp. nov.</title>
        <authorList>
            <person name="Sakamoto M."/>
            <person name="Ikeyama N."/>
            <person name="Ogata Y."/>
            <person name="Suda W."/>
            <person name="Iino T."/>
            <person name="Hattori M."/>
            <person name="Ohkuma M."/>
        </authorList>
    </citation>
    <scope>NUCLEOTIDE SEQUENCE [LARGE SCALE GENOMIC DNA]</scope>
    <source>
        <strain evidence="3">5CPEGH6</strain>
    </source>
</reference>
<organism evidence="2 3">
    <name type="scientific">Alistipes dispar</name>
    <dbReference type="NCBI Taxonomy" id="2585119"/>
    <lineage>
        <taxon>Bacteria</taxon>
        <taxon>Pseudomonadati</taxon>
        <taxon>Bacteroidota</taxon>
        <taxon>Bacteroidia</taxon>
        <taxon>Bacteroidales</taxon>
        <taxon>Rikenellaceae</taxon>
        <taxon>Alistipes</taxon>
    </lineage>
</organism>
<sequence length="232" mass="25588">MSCFLSNSSLGKKLVMSVTGCFLVLFILFHMSMNVTAILSPEAYNTICELLGANWYALVGTAVLALGVVVHFIYAIVLTLNNYRARGSQRYAVTVQEPGVTWASKNMLVLGVIVLLGLLLHLYNFWAKMQLVEILGGHTNSLGFGAADGASLIAYTFSQWYYVVLYLVWFAALWFHLTHGVWSMFQTVGWANDTWYPRLKCIANIVATIVFLGFAAVVLVFFLCPCIAGAAC</sequence>
<feature type="transmembrane region" description="Helical" evidence="1">
    <location>
        <begin position="202"/>
        <end position="223"/>
    </location>
</feature>
<dbReference type="InterPro" id="IPR034804">
    <property type="entry name" value="SQR/QFR_C/D"/>
</dbReference>
<dbReference type="InterPro" id="IPR011138">
    <property type="entry name" value="Cytochrome_b-558"/>
</dbReference>
<dbReference type="GO" id="GO:0016020">
    <property type="term" value="C:membrane"/>
    <property type="evidence" value="ECO:0007669"/>
    <property type="project" value="InterPro"/>
</dbReference>
<dbReference type="SUPFAM" id="SSF81343">
    <property type="entry name" value="Fumarate reductase respiratory complex transmembrane subunits"/>
    <property type="match status" value="1"/>
</dbReference>
<keyword evidence="1" id="KW-1133">Transmembrane helix</keyword>
<gene>
    <name evidence="2" type="ORF">A5CPEGH6_16970</name>
</gene>
<dbReference type="KEGG" id="ada:A5CPEGH6_16970"/>
<dbReference type="RefSeq" id="WP_141429045.1">
    <property type="nucleotide sequence ID" value="NZ_AP019736.1"/>
</dbReference>
<dbReference type="EMBL" id="AP019736">
    <property type="protein sequence ID" value="BBL07059.1"/>
    <property type="molecule type" value="Genomic_DNA"/>
</dbReference>
<dbReference type="NCBIfam" id="TIGR02046">
    <property type="entry name" value="sdhC_b558_fam"/>
    <property type="match status" value="1"/>
</dbReference>
<keyword evidence="1" id="KW-0472">Membrane</keyword>
<evidence type="ECO:0000313" key="3">
    <source>
        <dbReference type="Proteomes" id="UP000319374"/>
    </source>
</evidence>
<accession>A0A4Y1X3L4</accession>
<dbReference type="Proteomes" id="UP000319374">
    <property type="component" value="Chromosome"/>
</dbReference>
<dbReference type="CDD" id="cd03498">
    <property type="entry name" value="SQR_TypeB_2_TM"/>
    <property type="match status" value="1"/>
</dbReference>
<dbReference type="GeneID" id="98673684"/>
<name>A0A4Y1X3L4_9BACT</name>
<dbReference type="Gene3D" id="1.20.1300.10">
    <property type="entry name" value="Fumarate reductase/succinate dehydrogenase, transmembrane subunit"/>
    <property type="match status" value="1"/>
</dbReference>
<keyword evidence="3" id="KW-1185">Reference proteome</keyword>
<keyword evidence="1" id="KW-0812">Transmembrane</keyword>
<feature type="transmembrane region" description="Helical" evidence="1">
    <location>
        <begin position="53"/>
        <end position="80"/>
    </location>
</feature>
<dbReference type="AlphaFoldDB" id="A0A4Y1X3L4"/>
<feature type="transmembrane region" description="Helical" evidence="1">
    <location>
        <begin position="160"/>
        <end position="182"/>
    </location>
</feature>
<feature type="transmembrane region" description="Helical" evidence="1">
    <location>
        <begin position="107"/>
        <end position="126"/>
    </location>
</feature>
<dbReference type="OrthoDB" id="9802842at2"/>
<proteinExistence type="predicted"/>
<evidence type="ECO:0000313" key="2">
    <source>
        <dbReference type="EMBL" id="BBL07059.1"/>
    </source>
</evidence>
<protein>
    <submittedName>
        <fullName evidence="2">Fumarate reductase</fullName>
    </submittedName>
</protein>
<evidence type="ECO:0000256" key="1">
    <source>
        <dbReference type="SAM" id="Phobius"/>
    </source>
</evidence>